<evidence type="ECO:0000256" key="1">
    <source>
        <dbReference type="SAM" id="Phobius"/>
    </source>
</evidence>
<keyword evidence="1" id="KW-0472">Membrane</keyword>
<proteinExistence type="predicted"/>
<organism evidence="2">
    <name type="scientific">viral metagenome</name>
    <dbReference type="NCBI Taxonomy" id="1070528"/>
    <lineage>
        <taxon>unclassified sequences</taxon>
        <taxon>metagenomes</taxon>
        <taxon>organismal metagenomes</taxon>
    </lineage>
</organism>
<evidence type="ECO:0000313" key="2">
    <source>
        <dbReference type="EMBL" id="QHT07315.1"/>
    </source>
</evidence>
<keyword evidence="1" id="KW-0812">Transmembrane</keyword>
<name>A0A6C0CUY4_9ZZZZ</name>
<dbReference type="AlphaFoldDB" id="A0A6C0CUY4"/>
<evidence type="ECO:0008006" key="3">
    <source>
        <dbReference type="Google" id="ProtNLM"/>
    </source>
</evidence>
<reference evidence="2" key="1">
    <citation type="journal article" date="2020" name="Nature">
        <title>Giant virus diversity and host interactions through global metagenomics.</title>
        <authorList>
            <person name="Schulz F."/>
            <person name="Roux S."/>
            <person name="Paez-Espino D."/>
            <person name="Jungbluth S."/>
            <person name="Walsh D.A."/>
            <person name="Denef V.J."/>
            <person name="McMahon K.D."/>
            <person name="Konstantinidis K.T."/>
            <person name="Eloe-Fadrosh E.A."/>
            <person name="Kyrpides N.C."/>
            <person name="Woyke T."/>
        </authorList>
    </citation>
    <scope>NUCLEOTIDE SEQUENCE</scope>
    <source>
        <strain evidence="2">GVMAG-M-3300021963-12</strain>
    </source>
</reference>
<protein>
    <recommendedName>
        <fullName evidence="3">HeH/LEM domain-containing protein</fullName>
    </recommendedName>
</protein>
<dbReference type="EMBL" id="MN739481">
    <property type="protein sequence ID" value="QHT07315.1"/>
    <property type="molecule type" value="Genomic_DNA"/>
</dbReference>
<accession>A0A6C0CUY4</accession>
<sequence length="135" mass="14707">MSSFLNVSVLVLATMVLVLAGMVGYMYWQQNKVITAVSSLSSFIAGQFVPAPLEVHDSDTDAEEDDRASVVEEKHVEVVDKVDIPTVAEVKQEPDVDDLQTKTSAELRDLLSKKGIPYGKRDSKGVLLELLKASA</sequence>
<feature type="transmembrane region" description="Helical" evidence="1">
    <location>
        <begin position="7"/>
        <end position="28"/>
    </location>
</feature>
<keyword evidence="1" id="KW-1133">Transmembrane helix</keyword>